<reference evidence="4 5" key="1">
    <citation type="submission" date="2020-08" db="EMBL/GenBank/DDBJ databases">
        <title>Genome public.</title>
        <authorList>
            <person name="Liu C."/>
            <person name="Sun Q."/>
        </authorList>
    </citation>
    <scope>NUCLEOTIDE SEQUENCE [LARGE SCALE GENOMIC DNA]</scope>
    <source>
        <strain evidence="4 5">BX4</strain>
    </source>
</reference>
<organism evidence="4 5">
    <name type="scientific">Eubacterium segne</name>
    <dbReference type="NCBI Taxonomy" id="2763045"/>
    <lineage>
        <taxon>Bacteria</taxon>
        <taxon>Bacillati</taxon>
        <taxon>Bacillota</taxon>
        <taxon>Clostridia</taxon>
        <taxon>Eubacteriales</taxon>
        <taxon>Eubacteriaceae</taxon>
        <taxon>Eubacterium</taxon>
    </lineage>
</organism>
<keyword evidence="2" id="KW-0812">Transmembrane</keyword>
<keyword evidence="2" id="KW-1133">Transmembrane helix</keyword>
<dbReference type="RefSeq" id="WP_186839763.1">
    <property type="nucleotide sequence ID" value="NZ_JACOOZ010000001.1"/>
</dbReference>
<accession>A0ABR7EYJ8</accession>
<dbReference type="Proteomes" id="UP000597877">
    <property type="component" value="Unassembled WGS sequence"/>
</dbReference>
<evidence type="ECO:0000259" key="3">
    <source>
        <dbReference type="Pfam" id="PF19789"/>
    </source>
</evidence>
<feature type="transmembrane region" description="Helical" evidence="2">
    <location>
        <begin position="7"/>
        <end position="24"/>
    </location>
</feature>
<feature type="domain" description="DUF6273" evidence="3">
    <location>
        <begin position="85"/>
        <end position="275"/>
    </location>
</feature>
<dbReference type="EMBL" id="JACOOZ010000001">
    <property type="protein sequence ID" value="MBC5666428.1"/>
    <property type="molecule type" value="Genomic_DNA"/>
</dbReference>
<keyword evidence="5" id="KW-1185">Reference proteome</keyword>
<evidence type="ECO:0000313" key="5">
    <source>
        <dbReference type="Proteomes" id="UP000597877"/>
    </source>
</evidence>
<evidence type="ECO:0000313" key="4">
    <source>
        <dbReference type="EMBL" id="MBC5666428.1"/>
    </source>
</evidence>
<keyword evidence="2" id="KW-0472">Membrane</keyword>
<gene>
    <name evidence="4" type="ORF">H8S00_00235</name>
</gene>
<sequence>MQRRRVLSILLVVMLIVTIIYPMNKNVQIRANDNGAKTHILSNPTKDTTGNTIWDCVYFGNYYQNDVEGKYKEPIKWRVLKVDGNDAFLLADKGLDVKPWHESGDGVDWETCTLRSWLNGYKSSMNKNGIDYSNDNFMDTAFTAEEQQAINTTLVSNAQDPFLDSPKVNDTYDQVYCLAYKEALNTEYGFSGEYNVDPTRALVVTPYANAKLDWETYPWLMPGWWLRTMGDDKYRDVNTYKGKCAAYVFQSGFVYPNGSSVNDTFMTVRPVLHLNTQNTDVYSYAGKVSSDGTESDVPTTQEVTTPNETTTQEGIETSPEATTTPNIETTKESTTPENLPLTPGQADANLWFEIGGYTYYCGPWNGSTVQLGADPEDPDHVQMQQLTSNWGSAWGLQLKKTVTGLVPGKIYTISIDMYSPSEDGSYKITNDLNESEPRKLVIGTTTLSTELMADGDGTIEFMVGAGLVGTSVVLDFSNVVVKDEDGNIVYPKAEEQTTKMEENTTVAPTTEAPTIEAPTEAPTQAPTEEPTTADPKTITISDDVNIEGYQVSTTLGGSRVVGSVEPTIDGKNVTKWGFVYAVDTIDGNSLGVTDADMYVGSTNKYVVSLDSTPAGTSNTVLGKSTTATYFVRTTLFSTNTAREFTTEYKVRAYAVLSDGSYVYSKAHTYSVYKICDQLYQSKKMNSSAAHDYLYNNILKVVDPLYKEVDYNWSSIVVK</sequence>
<evidence type="ECO:0000256" key="2">
    <source>
        <dbReference type="SAM" id="Phobius"/>
    </source>
</evidence>
<evidence type="ECO:0000256" key="1">
    <source>
        <dbReference type="SAM" id="MobiDB-lite"/>
    </source>
</evidence>
<feature type="compositionally biased region" description="Polar residues" evidence="1">
    <location>
        <begin position="313"/>
        <end position="337"/>
    </location>
</feature>
<dbReference type="Pfam" id="PF19789">
    <property type="entry name" value="DUF6273"/>
    <property type="match status" value="1"/>
</dbReference>
<dbReference type="InterPro" id="IPR046240">
    <property type="entry name" value="DUF6273"/>
</dbReference>
<feature type="region of interest" description="Disordered" evidence="1">
    <location>
        <begin position="494"/>
        <end position="536"/>
    </location>
</feature>
<feature type="compositionally biased region" description="Low complexity" evidence="1">
    <location>
        <begin position="503"/>
        <end position="536"/>
    </location>
</feature>
<proteinExistence type="predicted"/>
<protein>
    <recommendedName>
        <fullName evidence="3">DUF6273 domain-containing protein</fullName>
    </recommendedName>
</protein>
<comment type="caution">
    <text evidence="4">The sequence shown here is derived from an EMBL/GenBank/DDBJ whole genome shotgun (WGS) entry which is preliminary data.</text>
</comment>
<name>A0ABR7EYJ8_9FIRM</name>
<feature type="compositionally biased region" description="Low complexity" evidence="1">
    <location>
        <begin position="297"/>
        <end position="312"/>
    </location>
</feature>
<feature type="region of interest" description="Disordered" evidence="1">
    <location>
        <begin position="288"/>
        <end position="342"/>
    </location>
</feature>